<evidence type="ECO:0000256" key="5">
    <source>
        <dbReference type="ARBA" id="ARBA00022723"/>
    </source>
</evidence>
<evidence type="ECO:0000256" key="8">
    <source>
        <dbReference type="ARBA" id="ARBA00023157"/>
    </source>
</evidence>
<name>A0A4D6M690_VIGUN</name>
<dbReference type="EC" id="3.1.30.1" evidence="3"/>
<keyword evidence="8" id="KW-1015">Disulfide bond</keyword>
<dbReference type="InterPro" id="IPR008947">
    <property type="entry name" value="PLipase_C/P1_nuclease_dom_sf"/>
</dbReference>
<dbReference type="GO" id="GO:0046872">
    <property type="term" value="F:metal ion binding"/>
    <property type="evidence" value="ECO:0007669"/>
    <property type="project" value="UniProtKB-KW"/>
</dbReference>
<dbReference type="GO" id="GO:0000014">
    <property type="term" value="F:single-stranded DNA endodeoxyribonuclease activity"/>
    <property type="evidence" value="ECO:0007669"/>
    <property type="project" value="UniProtKB-ARBA"/>
</dbReference>
<keyword evidence="7" id="KW-0378">Hydrolase</keyword>
<evidence type="ECO:0000256" key="6">
    <source>
        <dbReference type="ARBA" id="ARBA00022759"/>
    </source>
</evidence>
<dbReference type="GO" id="GO:0003676">
    <property type="term" value="F:nucleic acid binding"/>
    <property type="evidence" value="ECO:0007669"/>
    <property type="project" value="InterPro"/>
</dbReference>
<organism evidence="11 12">
    <name type="scientific">Vigna unguiculata</name>
    <name type="common">Cowpea</name>
    <dbReference type="NCBI Taxonomy" id="3917"/>
    <lineage>
        <taxon>Eukaryota</taxon>
        <taxon>Viridiplantae</taxon>
        <taxon>Streptophyta</taxon>
        <taxon>Embryophyta</taxon>
        <taxon>Tracheophyta</taxon>
        <taxon>Spermatophyta</taxon>
        <taxon>Magnoliopsida</taxon>
        <taxon>eudicotyledons</taxon>
        <taxon>Gunneridae</taxon>
        <taxon>Pentapetalae</taxon>
        <taxon>rosids</taxon>
        <taxon>fabids</taxon>
        <taxon>Fabales</taxon>
        <taxon>Fabaceae</taxon>
        <taxon>Papilionoideae</taxon>
        <taxon>50 kb inversion clade</taxon>
        <taxon>NPAAA clade</taxon>
        <taxon>indigoferoid/millettioid clade</taxon>
        <taxon>Phaseoleae</taxon>
        <taxon>Vigna</taxon>
    </lineage>
</organism>
<dbReference type="GO" id="GO:0004521">
    <property type="term" value="F:RNA endonuclease activity"/>
    <property type="evidence" value="ECO:0007669"/>
    <property type="project" value="UniProtKB-ARBA"/>
</dbReference>
<gene>
    <name evidence="11" type="ORF">DEO72_LG6g1609</name>
</gene>
<keyword evidence="5" id="KW-0479">Metal-binding</keyword>
<dbReference type="AlphaFoldDB" id="A0A4D6M690"/>
<evidence type="ECO:0000256" key="4">
    <source>
        <dbReference type="ARBA" id="ARBA00022722"/>
    </source>
</evidence>
<dbReference type="GO" id="GO:0006308">
    <property type="term" value="P:DNA catabolic process"/>
    <property type="evidence" value="ECO:0007669"/>
    <property type="project" value="InterPro"/>
</dbReference>
<keyword evidence="10" id="KW-0732">Signal</keyword>
<protein>
    <recommendedName>
        <fullName evidence="3">Aspergillus nuclease S1</fullName>
        <ecNumber evidence="3">3.1.30.1</ecNumber>
    </recommendedName>
</protein>
<dbReference type="SUPFAM" id="SSF48537">
    <property type="entry name" value="Phospholipase C/P1 nuclease"/>
    <property type="match status" value="1"/>
</dbReference>
<dbReference type="InterPro" id="IPR003154">
    <property type="entry name" value="S1/P1nuclease"/>
</dbReference>
<evidence type="ECO:0000256" key="9">
    <source>
        <dbReference type="ARBA" id="ARBA00023180"/>
    </source>
</evidence>
<evidence type="ECO:0000256" key="2">
    <source>
        <dbReference type="ARBA" id="ARBA00009547"/>
    </source>
</evidence>
<dbReference type="Proteomes" id="UP000501690">
    <property type="component" value="Linkage Group LG6"/>
</dbReference>
<comment type="catalytic activity">
    <reaction evidence="1">
        <text>Endonucleolytic cleavage to 5'-phosphomononucleotide and 5'-phosphooligonucleotide end-products.</text>
        <dbReference type="EC" id="3.1.30.1"/>
    </reaction>
</comment>
<accession>A0A4D6M690</accession>
<keyword evidence="6" id="KW-0255">Endonuclease</keyword>
<keyword evidence="12" id="KW-1185">Reference proteome</keyword>
<dbReference type="PANTHER" id="PTHR33146">
    <property type="entry name" value="ENDONUCLEASE 4"/>
    <property type="match status" value="1"/>
</dbReference>
<evidence type="ECO:0000256" key="10">
    <source>
        <dbReference type="SAM" id="SignalP"/>
    </source>
</evidence>
<reference evidence="11 12" key="1">
    <citation type="submission" date="2019-04" db="EMBL/GenBank/DDBJ databases">
        <title>An improved genome assembly and genetic linkage map for asparagus bean, Vigna unguiculata ssp. sesquipedialis.</title>
        <authorList>
            <person name="Xia Q."/>
            <person name="Zhang R."/>
            <person name="Dong Y."/>
        </authorList>
    </citation>
    <scope>NUCLEOTIDE SEQUENCE [LARGE SCALE GENOMIC DNA]</scope>
    <source>
        <tissue evidence="11">Leaf</tissue>
    </source>
</reference>
<dbReference type="EMBL" id="CP039350">
    <property type="protein sequence ID" value="QCD96899.1"/>
    <property type="molecule type" value="Genomic_DNA"/>
</dbReference>
<feature type="signal peptide" evidence="10">
    <location>
        <begin position="1"/>
        <end position="15"/>
    </location>
</feature>
<evidence type="ECO:0000256" key="3">
    <source>
        <dbReference type="ARBA" id="ARBA00012562"/>
    </source>
</evidence>
<keyword evidence="9" id="KW-0325">Glycoprotein</keyword>
<dbReference type="PANTHER" id="PTHR33146:SF26">
    <property type="entry name" value="ENDONUCLEASE 4"/>
    <property type="match status" value="1"/>
</dbReference>
<evidence type="ECO:0000313" key="11">
    <source>
        <dbReference type="EMBL" id="QCD96899.1"/>
    </source>
</evidence>
<feature type="chain" id="PRO_5020026834" description="Aspergillus nuclease S1" evidence="10">
    <location>
        <begin position="16"/>
        <end position="65"/>
    </location>
</feature>
<dbReference type="Pfam" id="PF02265">
    <property type="entry name" value="S1-P1_nuclease"/>
    <property type="match status" value="1"/>
</dbReference>
<evidence type="ECO:0000256" key="1">
    <source>
        <dbReference type="ARBA" id="ARBA00000245"/>
    </source>
</evidence>
<keyword evidence="4" id="KW-0540">Nuclease</keyword>
<evidence type="ECO:0000313" key="12">
    <source>
        <dbReference type="Proteomes" id="UP000501690"/>
    </source>
</evidence>
<proteinExistence type="inferred from homology"/>
<sequence>MLFLLLLMPLPTILGWGKEGHYAICKIAQGHLSEDTLFSVKQLLLDSAEGDLIAVCSWADEVRFN</sequence>
<evidence type="ECO:0000256" key="7">
    <source>
        <dbReference type="ARBA" id="ARBA00022801"/>
    </source>
</evidence>
<comment type="similarity">
    <text evidence="2">Belongs to the nuclease type I family.</text>
</comment>
<dbReference type="Gene3D" id="1.10.575.10">
    <property type="entry name" value="P1 Nuclease"/>
    <property type="match status" value="1"/>
</dbReference>